<keyword evidence="2" id="KW-1133">Transmembrane helix</keyword>
<proteinExistence type="predicted"/>
<dbReference type="Proteomes" id="UP000182829">
    <property type="component" value="Unassembled WGS sequence"/>
</dbReference>
<feature type="region of interest" description="Disordered" evidence="1">
    <location>
        <begin position="1"/>
        <end position="44"/>
    </location>
</feature>
<gene>
    <name evidence="3" type="ORF">SAMN05443661_13037</name>
</gene>
<reference evidence="3 4" key="1">
    <citation type="submission" date="2016-10" db="EMBL/GenBank/DDBJ databases">
        <authorList>
            <person name="de Groot N.N."/>
        </authorList>
    </citation>
    <scope>NUCLEOTIDE SEQUENCE [LARGE SCALE GENOMIC DNA]</scope>
    <source>
        <strain evidence="3 4">SP2</strain>
    </source>
</reference>
<dbReference type="GeneID" id="14206679"/>
<name>A0A1I3RFB3_9EURY</name>
<protein>
    <submittedName>
        <fullName evidence="3">Uncharacterized protein</fullName>
    </submittedName>
</protein>
<evidence type="ECO:0000313" key="4">
    <source>
        <dbReference type="Proteomes" id="UP000182829"/>
    </source>
</evidence>
<feature type="compositionally biased region" description="Basic and acidic residues" evidence="1">
    <location>
        <begin position="1"/>
        <end position="12"/>
    </location>
</feature>
<accession>A0A1I3RFB3</accession>
<sequence length="116" mass="11950">MSREQNRDEVSRDSSTGAGRPGGDTGSRSSLGFASLPSTAVDDSDVPTAVDVAGSIGIALGAVSIVLAVVGLLAGWLRVQPLANVAIVFSLLSIGIAMVCGMLFQAYALDWSRVRR</sequence>
<dbReference type="EMBL" id="FORO01000030">
    <property type="protein sequence ID" value="SFJ44955.1"/>
    <property type="molecule type" value="Genomic_DNA"/>
</dbReference>
<evidence type="ECO:0000313" key="3">
    <source>
        <dbReference type="EMBL" id="SFJ44955.1"/>
    </source>
</evidence>
<dbReference type="AlphaFoldDB" id="A0A1I3RFB3"/>
<feature type="compositionally biased region" description="Polar residues" evidence="1">
    <location>
        <begin position="26"/>
        <end position="38"/>
    </location>
</feature>
<keyword evidence="2" id="KW-0472">Membrane</keyword>
<evidence type="ECO:0000256" key="1">
    <source>
        <dbReference type="SAM" id="MobiDB-lite"/>
    </source>
</evidence>
<feature type="transmembrane region" description="Helical" evidence="2">
    <location>
        <begin position="85"/>
        <end position="108"/>
    </location>
</feature>
<keyword evidence="2" id="KW-0812">Transmembrane</keyword>
<organism evidence="3 4">
    <name type="scientific">Natronobacterium gregoryi</name>
    <dbReference type="NCBI Taxonomy" id="44930"/>
    <lineage>
        <taxon>Archaea</taxon>
        <taxon>Methanobacteriati</taxon>
        <taxon>Methanobacteriota</taxon>
        <taxon>Stenosarchaea group</taxon>
        <taxon>Halobacteria</taxon>
        <taxon>Halobacteriales</taxon>
        <taxon>Natrialbaceae</taxon>
        <taxon>Natronobacterium</taxon>
    </lineage>
</organism>
<dbReference type="RefSeq" id="WP_005581350.1">
    <property type="nucleotide sequence ID" value="NZ_FORO01000030.1"/>
</dbReference>
<feature type="transmembrane region" description="Helical" evidence="2">
    <location>
        <begin position="52"/>
        <end position="73"/>
    </location>
</feature>
<evidence type="ECO:0000256" key="2">
    <source>
        <dbReference type="SAM" id="Phobius"/>
    </source>
</evidence>